<dbReference type="EMBL" id="CADEAL010000279">
    <property type="protein sequence ID" value="CAB1417702.1"/>
    <property type="molecule type" value="Genomic_DNA"/>
</dbReference>
<proteinExistence type="predicted"/>
<keyword evidence="2" id="KW-1185">Reference proteome</keyword>
<dbReference type="Proteomes" id="UP001153269">
    <property type="component" value="Unassembled WGS sequence"/>
</dbReference>
<accession>A0A9N7TRW7</accession>
<organism evidence="1 2">
    <name type="scientific">Pleuronectes platessa</name>
    <name type="common">European plaice</name>
    <dbReference type="NCBI Taxonomy" id="8262"/>
    <lineage>
        <taxon>Eukaryota</taxon>
        <taxon>Metazoa</taxon>
        <taxon>Chordata</taxon>
        <taxon>Craniata</taxon>
        <taxon>Vertebrata</taxon>
        <taxon>Euteleostomi</taxon>
        <taxon>Actinopterygii</taxon>
        <taxon>Neopterygii</taxon>
        <taxon>Teleostei</taxon>
        <taxon>Neoteleostei</taxon>
        <taxon>Acanthomorphata</taxon>
        <taxon>Carangaria</taxon>
        <taxon>Pleuronectiformes</taxon>
        <taxon>Pleuronectoidei</taxon>
        <taxon>Pleuronectidae</taxon>
        <taxon>Pleuronectes</taxon>
    </lineage>
</organism>
<gene>
    <name evidence="1" type="ORF">PLEPLA_LOCUS5521</name>
</gene>
<reference evidence="1" key="1">
    <citation type="submission" date="2020-03" db="EMBL/GenBank/DDBJ databases">
        <authorList>
            <person name="Weist P."/>
        </authorList>
    </citation>
    <scope>NUCLEOTIDE SEQUENCE</scope>
</reference>
<protein>
    <submittedName>
        <fullName evidence="1">Uncharacterized protein</fullName>
    </submittedName>
</protein>
<evidence type="ECO:0000313" key="1">
    <source>
        <dbReference type="EMBL" id="CAB1417702.1"/>
    </source>
</evidence>
<evidence type="ECO:0000313" key="2">
    <source>
        <dbReference type="Proteomes" id="UP001153269"/>
    </source>
</evidence>
<sequence length="184" mass="19750">MGTQGIVAEVSDTPRFTQTCVTGRTMRFRHDSFPGLFLDASALYLSSAGKDAAVRGLSTTGATSPLPVRLQGREVVKAFFLTPFPVFAKDNTLVCISSWGLSLLNKRLGCADESIESKSTTVPVRTLSVIKGEHRVTGVKAPENQTQPRSAGYRAAARPEARKVTTAAATDTMTHSRKAALCIY</sequence>
<name>A0A9N7TRW7_PLEPL</name>
<dbReference type="AlphaFoldDB" id="A0A9N7TRW7"/>
<comment type="caution">
    <text evidence="1">The sequence shown here is derived from an EMBL/GenBank/DDBJ whole genome shotgun (WGS) entry which is preliminary data.</text>
</comment>